<dbReference type="RefSeq" id="WP_250922046.1">
    <property type="nucleotide sequence ID" value="NZ_JAMQAW010000032.1"/>
</dbReference>
<reference evidence="1" key="1">
    <citation type="submission" date="2022-06" db="EMBL/GenBank/DDBJ databases">
        <title>Genome public.</title>
        <authorList>
            <person name="Sun Q."/>
        </authorList>
    </citation>
    <scope>NUCLEOTIDE SEQUENCE</scope>
    <source>
        <strain evidence="1">CWNU-1</strain>
    </source>
</reference>
<comment type="caution">
    <text evidence="1">The sequence shown here is derived from an EMBL/GenBank/DDBJ whole genome shotgun (WGS) entry which is preliminary data.</text>
</comment>
<sequence length="355" mass="35262">MTMPPGIATVTLSGRYIRPDGAPLKGTVSFATPALLTLSGADTISAGSSTVTLDESGMFSVILVATDNALMQPTGWAYQVTERFQDVTGRTYAIQLPGTTPTVNIADIAPADPSQGQYIIVPGPAGPAGATILTGLGLPSNAAGANGDLYIDLTPGDVTLYGPKTGGAWPVDGTYLGSDNLISSVNGAVGVVILDAADVGADPAGSAASAQSAAIADAASKYLSKVSGGTITGPVTVNRATASDVLIGGLVGTEAFDRFRLYVDGTLEFGSGIAARDTKLYRSAAGVLRTDTALQATTSFRLNTSSLGGGVGVVALANATTVPASTPTGGGVLYVEAGALKFRGSAGTVTTIAPA</sequence>
<gene>
    <name evidence="1" type="ORF">NBG84_26125</name>
</gene>
<protein>
    <submittedName>
        <fullName evidence="1">Uncharacterized protein</fullName>
    </submittedName>
</protein>
<dbReference type="Proteomes" id="UP001431429">
    <property type="component" value="Unassembled WGS sequence"/>
</dbReference>
<evidence type="ECO:0000313" key="2">
    <source>
        <dbReference type="Proteomes" id="UP001431429"/>
    </source>
</evidence>
<evidence type="ECO:0000313" key="1">
    <source>
        <dbReference type="EMBL" id="MCM2391720.1"/>
    </source>
</evidence>
<name>A0ABT0UVQ6_9ACTN</name>
<proteinExistence type="predicted"/>
<keyword evidence="2" id="KW-1185">Reference proteome</keyword>
<dbReference type="EMBL" id="JAMQAW010000032">
    <property type="protein sequence ID" value="MCM2391720.1"/>
    <property type="molecule type" value="Genomic_DNA"/>
</dbReference>
<organism evidence="1 2">
    <name type="scientific">Streptomyces albipurpureus</name>
    <dbReference type="NCBI Taxonomy" id="2897419"/>
    <lineage>
        <taxon>Bacteria</taxon>
        <taxon>Bacillati</taxon>
        <taxon>Actinomycetota</taxon>
        <taxon>Actinomycetes</taxon>
        <taxon>Kitasatosporales</taxon>
        <taxon>Streptomycetaceae</taxon>
        <taxon>Streptomyces</taxon>
    </lineage>
</organism>
<accession>A0ABT0UVQ6</accession>